<protein>
    <submittedName>
        <fullName evidence="2">Metal-dependent hydrolase, endonuclease/exonuclease/phosphatase family</fullName>
    </submittedName>
</protein>
<dbReference type="GO" id="GO:0016787">
    <property type="term" value="F:hydrolase activity"/>
    <property type="evidence" value="ECO:0007669"/>
    <property type="project" value="UniProtKB-KW"/>
</dbReference>
<keyword evidence="2" id="KW-0255">Endonuclease</keyword>
<dbReference type="InterPro" id="IPR005135">
    <property type="entry name" value="Endo/exonuclease/phosphatase"/>
</dbReference>
<gene>
    <name evidence="2" type="ORF">SAMN02745906_1535</name>
</gene>
<sequence>MALVIGGLKMLKLVTFNIRCDYDQDKGNSFRYRKSLILEQIQKEKPDLVCFQEVLPHVAVWLKDVLEDYYVVGCGRSETLEDEQVAVAYKKKRLNLISMETFWLSLQPYRPASRYKEQSICPRVCTETLFEDLEERQVFRLLNLHLDHQGLQARILGLRQVLKKAEEAKLFPEAPVILAGDFNAEPDDEEFLEIKQRPEYRNITDGIGITYHGFEPKDEPERIDYIFIRNSKGENTGLRCRSVDKWEEKEDGVWLSDHYPVCALLEWIK</sequence>
<proteinExistence type="predicted"/>
<dbReference type="SUPFAM" id="SSF56219">
    <property type="entry name" value="DNase I-like"/>
    <property type="match status" value="1"/>
</dbReference>
<dbReference type="PANTHER" id="PTHR12121">
    <property type="entry name" value="CARBON CATABOLITE REPRESSOR PROTEIN 4"/>
    <property type="match status" value="1"/>
</dbReference>
<keyword evidence="2" id="KW-0378">Hydrolase</keyword>
<dbReference type="Proteomes" id="UP000198970">
    <property type="component" value="Chromosome I"/>
</dbReference>
<dbReference type="Pfam" id="PF03372">
    <property type="entry name" value="Exo_endo_phos"/>
    <property type="match status" value="1"/>
</dbReference>
<name>A0ABY1C6D1_9FIRM</name>
<evidence type="ECO:0000313" key="2">
    <source>
        <dbReference type="EMBL" id="SET73963.1"/>
    </source>
</evidence>
<dbReference type="CDD" id="cd09083">
    <property type="entry name" value="EEP-1"/>
    <property type="match status" value="1"/>
</dbReference>
<keyword evidence="3" id="KW-1185">Reference proteome</keyword>
<evidence type="ECO:0000313" key="3">
    <source>
        <dbReference type="Proteomes" id="UP000198970"/>
    </source>
</evidence>
<dbReference type="Gene3D" id="3.60.10.10">
    <property type="entry name" value="Endonuclease/exonuclease/phosphatase"/>
    <property type="match status" value="1"/>
</dbReference>
<feature type="domain" description="Endonuclease/exonuclease/phosphatase" evidence="1">
    <location>
        <begin position="14"/>
        <end position="258"/>
    </location>
</feature>
<dbReference type="InterPro" id="IPR036691">
    <property type="entry name" value="Endo/exonu/phosph_ase_sf"/>
</dbReference>
<accession>A0ABY1C6D1</accession>
<evidence type="ECO:0000259" key="1">
    <source>
        <dbReference type="Pfam" id="PF03372"/>
    </source>
</evidence>
<dbReference type="GO" id="GO:0004519">
    <property type="term" value="F:endonuclease activity"/>
    <property type="evidence" value="ECO:0007669"/>
    <property type="project" value="UniProtKB-KW"/>
</dbReference>
<reference evidence="2 3" key="1">
    <citation type="submission" date="2016-10" db="EMBL/GenBank/DDBJ databases">
        <authorList>
            <person name="Varghese N."/>
            <person name="Submissions S."/>
        </authorList>
    </citation>
    <scope>NUCLEOTIDE SEQUENCE [LARGE SCALE GENOMIC DNA]</scope>
    <source>
        <strain evidence="2 3">ATCC 19403</strain>
    </source>
</reference>
<dbReference type="PANTHER" id="PTHR12121:SF36">
    <property type="entry name" value="ENDONUCLEASE_EXONUCLEASE_PHOSPHATASE DOMAIN-CONTAINING PROTEIN"/>
    <property type="match status" value="1"/>
</dbReference>
<keyword evidence="2" id="KW-0540">Nuclease</keyword>
<organism evidence="2 3">
    <name type="scientific">Lacrimispora sphenoides JCM 1415</name>
    <dbReference type="NCBI Taxonomy" id="1297793"/>
    <lineage>
        <taxon>Bacteria</taxon>
        <taxon>Bacillati</taxon>
        <taxon>Bacillota</taxon>
        <taxon>Clostridia</taxon>
        <taxon>Lachnospirales</taxon>
        <taxon>Lachnospiraceae</taxon>
        <taxon>Lacrimispora</taxon>
    </lineage>
</organism>
<dbReference type="InterPro" id="IPR050410">
    <property type="entry name" value="CCR4/nocturin_mRNA_transcr"/>
</dbReference>
<dbReference type="EMBL" id="LT630003">
    <property type="protein sequence ID" value="SET73963.1"/>
    <property type="molecule type" value="Genomic_DNA"/>
</dbReference>